<dbReference type="GO" id="GO:0016491">
    <property type="term" value="F:oxidoreductase activity"/>
    <property type="evidence" value="ECO:0007669"/>
    <property type="project" value="UniProtKB-KW"/>
</dbReference>
<feature type="domain" description="Rieske" evidence="6">
    <location>
        <begin position="21"/>
        <end position="87"/>
    </location>
</feature>
<evidence type="ECO:0000256" key="5">
    <source>
        <dbReference type="ARBA" id="ARBA00023014"/>
    </source>
</evidence>
<evidence type="ECO:0000256" key="1">
    <source>
        <dbReference type="ARBA" id="ARBA00022714"/>
    </source>
</evidence>
<dbReference type="Gene3D" id="3.90.380.10">
    <property type="entry name" value="Naphthalene 1,2-dioxygenase Alpha Subunit, Chain A, domain 1"/>
    <property type="match status" value="1"/>
</dbReference>
<evidence type="ECO:0000313" key="7">
    <source>
        <dbReference type="EMBL" id="QHT13435.1"/>
    </source>
</evidence>
<sequence length="335" mass="39766">MIKIFFLFLSVVQSLDFFNHWHCIGIKNKIDLSKPYKVNIGELPLVLWNDKKNNKLITTINICKHMGSRLDNGVITESGCLKCQYHGLEMSNLDNFGETIEYQGKIFWSYKPKNKKPGSIPFYNNKEYETSFLEIDMDCSLTDSAFNTMDIRHPEYVHNKIVGFGNNIYPTNIKYYNWTDQIGLSFDYSSNRIMRQINDNTRKTSNFHMYQYPSFTWSRVSFNEKHLIIGVNFLPLGKKKTRWYVTLCHNYYKSEIGKKIMKLLALTILSQDFIQMYNQYEDNELKKLILFNHKFVDEEPILELNRLFKNYEYPDVNLCAELYKKHISENQDSNH</sequence>
<dbReference type="PROSITE" id="PS51296">
    <property type="entry name" value="RIESKE"/>
    <property type="match status" value="1"/>
</dbReference>
<dbReference type="SUPFAM" id="SSF50022">
    <property type="entry name" value="ISP domain"/>
    <property type="match status" value="1"/>
</dbReference>
<evidence type="ECO:0000256" key="2">
    <source>
        <dbReference type="ARBA" id="ARBA00022723"/>
    </source>
</evidence>
<name>A0A6C0DCS8_9ZZZZ</name>
<protein>
    <recommendedName>
        <fullName evidence="6">Rieske domain-containing protein</fullName>
    </recommendedName>
</protein>
<dbReference type="PANTHER" id="PTHR21266:SF60">
    <property type="entry name" value="3-KETOSTEROID-9-ALPHA-MONOOXYGENASE, OXYGENASE COMPONENT"/>
    <property type="match status" value="1"/>
</dbReference>
<dbReference type="PANTHER" id="PTHR21266">
    <property type="entry name" value="IRON-SULFUR DOMAIN CONTAINING PROTEIN"/>
    <property type="match status" value="1"/>
</dbReference>
<dbReference type="InterPro" id="IPR036922">
    <property type="entry name" value="Rieske_2Fe-2S_sf"/>
</dbReference>
<dbReference type="EMBL" id="MN739568">
    <property type="protein sequence ID" value="QHT13435.1"/>
    <property type="molecule type" value="Genomic_DNA"/>
</dbReference>
<dbReference type="InterPro" id="IPR017941">
    <property type="entry name" value="Rieske_2Fe-2S"/>
</dbReference>
<dbReference type="GO" id="GO:0046872">
    <property type="term" value="F:metal ion binding"/>
    <property type="evidence" value="ECO:0007669"/>
    <property type="project" value="UniProtKB-KW"/>
</dbReference>
<proteinExistence type="predicted"/>
<organism evidence="7">
    <name type="scientific">viral metagenome</name>
    <dbReference type="NCBI Taxonomy" id="1070528"/>
    <lineage>
        <taxon>unclassified sequences</taxon>
        <taxon>metagenomes</taxon>
        <taxon>organismal metagenomes</taxon>
    </lineage>
</organism>
<dbReference type="InterPro" id="IPR050584">
    <property type="entry name" value="Cholesterol_7-desaturase"/>
</dbReference>
<evidence type="ECO:0000256" key="3">
    <source>
        <dbReference type="ARBA" id="ARBA00023002"/>
    </source>
</evidence>
<keyword evidence="2" id="KW-0479">Metal-binding</keyword>
<keyword evidence="3" id="KW-0560">Oxidoreductase</keyword>
<dbReference type="Pfam" id="PF00355">
    <property type="entry name" value="Rieske"/>
    <property type="match status" value="1"/>
</dbReference>
<keyword evidence="5" id="KW-0411">Iron-sulfur</keyword>
<accession>A0A6C0DCS8</accession>
<evidence type="ECO:0000259" key="6">
    <source>
        <dbReference type="PROSITE" id="PS51296"/>
    </source>
</evidence>
<keyword evidence="4" id="KW-0408">Iron</keyword>
<dbReference type="GO" id="GO:0051537">
    <property type="term" value="F:2 iron, 2 sulfur cluster binding"/>
    <property type="evidence" value="ECO:0007669"/>
    <property type="project" value="UniProtKB-KW"/>
</dbReference>
<dbReference type="Gene3D" id="2.102.10.10">
    <property type="entry name" value="Rieske [2Fe-2S] iron-sulphur domain"/>
    <property type="match status" value="1"/>
</dbReference>
<reference evidence="7" key="1">
    <citation type="journal article" date="2020" name="Nature">
        <title>Giant virus diversity and host interactions through global metagenomics.</title>
        <authorList>
            <person name="Schulz F."/>
            <person name="Roux S."/>
            <person name="Paez-Espino D."/>
            <person name="Jungbluth S."/>
            <person name="Walsh D.A."/>
            <person name="Denef V.J."/>
            <person name="McMahon K.D."/>
            <person name="Konstantinidis K.T."/>
            <person name="Eloe-Fadrosh E.A."/>
            <person name="Kyrpides N.C."/>
            <person name="Woyke T."/>
        </authorList>
    </citation>
    <scope>NUCLEOTIDE SEQUENCE</scope>
    <source>
        <strain evidence="7">GVMAG-M-3300023174-131</strain>
    </source>
</reference>
<keyword evidence="1" id="KW-0001">2Fe-2S</keyword>
<evidence type="ECO:0000256" key="4">
    <source>
        <dbReference type="ARBA" id="ARBA00023004"/>
    </source>
</evidence>
<dbReference type="AlphaFoldDB" id="A0A6C0DCS8"/>
<dbReference type="SUPFAM" id="SSF55961">
    <property type="entry name" value="Bet v1-like"/>
    <property type="match status" value="1"/>
</dbReference>